<dbReference type="EMBL" id="QGNW01000118">
    <property type="protein sequence ID" value="RVW94876.1"/>
    <property type="molecule type" value="Genomic_DNA"/>
</dbReference>
<name>A0A438IDR5_VITVI</name>
<proteinExistence type="predicted"/>
<gene>
    <name evidence="1" type="ORF">CK203_034610</name>
</gene>
<evidence type="ECO:0008006" key="3">
    <source>
        <dbReference type="Google" id="ProtNLM"/>
    </source>
</evidence>
<evidence type="ECO:0000313" key="1">
    <source>
        <dbReference type="EMBL" id="RVW94876.1"/>
    </source>
</evidence>
<accession>A0A438IDR5</accession>
<dbReference type="Proteomes" id="UP000288805">
    <property type="component" value="Unassembled WGS sequence"/>
</dbReference>
<reference evidence="1 2" key="1">
    <citation type="journal article" date="2018" name="PLoS Genet.">
        <title>Population sequencing reveals clonal diversity and ancestral inbreeding in the grapevine cultivar Chardonnay.</title>
        <authorList>
            <person name="Roach M.J."/>
            <person name="Johnson D.L."/>
            <person name="Bohlmann J."/>
            <person name="van Vuuren H.J."/>
            <person name="Jones S.J."/>
            <person name="Pretorius I.S."/>
            <person name="Schmidt S.A."/>
            <person name="Borneman A.R."/>
        </authorList>
    </citation>
    <scope>NUCLEOTIDE SEQUENCE [LARGE SCALE GENOMIC DNA]</scope>
    <source>
        <strain evidence="2">cv. Chardonnay</strain>
        <tissue evidence="1">Leaf</tissue>
    </source>
</reference>
<comment type="caution">
    <text evidence="1">The sequence shown here is derived from an EMBL/GenBank/DDBJ whole genome shotgun (WGS) entry which is preliminary data.</text>
</comment>
<organism evidence="1 2">
    <name type="scientific">Vitis vinifera</name>
    <name type="common">Grape</name>
    <dbReference type="NCBI Taxonomy" id="29760"/>
    <lineage>
        <taxon>Eukaryota</taxon>
        <taxon>Viridiplantae</taxon>
        <taxon>Streptophyta</taxon>
        <taxon>Embryophyta</taxon>
        <taxon>Tracheophyta</taxon>
        <taxon>Spermatophyta</taxon>
        <taxon>Magnoliopsida</taxon>
        <taxon>eudicotyledons</taxon>
        <taxon>Gunneridae</taxon>
        <taxon>Pentapetalae</taxon>
        <taxon>rosids</taxon>
        <taxon>Vitales</taxon>
        <taxon>Vitaceae</taxon>
        <taxon>Viteae</taxon>
        <taxon>Vitis</taxon>
    </lineage>
</organism>
<protein>
    <recommendedName>
        <fullName evidence="3">Mitochondrial protein</fullName>
    </recommendedName>
</protein>
<dbReference type="AlphaFoldDB" id="A0A438IDR5"/>
<evidence type="ECO:0000313" key="2">
    <source>
        <dbReference type="Proteomes" id="UP000288805"/>
    </source>
</evidence>
<sequence length="110" mass="12210">MATFSPPGAGKGKCATTRYPQAEHVSFDNLSPSFRSLAFSLSTIFVPKKPIRKVLANPGWRVVMEEQMKALCDRGTWELQALPNGKEVVGCRWVVTIKYQPDGSVERLKA</sequence>